<evidence type="ECO:0000313" key="2">
    <source>
        <dbReference type="EMBL" id="TSD09854.1"/>
    </source>
</evidence>
<dbReference type="InterPro" id="IPR006311">
    <property type="entry name" value="TAT_signal"/>
</dbReference>
<dbReference type="Proteomes" id="UP000319894">
    <property type="component" value="Unassembled WGS sequence"/>
</dbReference>
<keyword evidence="3" id="KW-1185">Reference proteome</keyword>
<name>A0A554MXK2_9EURY</name>
<feature type="region of interest" description="Disordered" evidence="1">
    <location>
        <begin position="157"/>
        <end position="181"/>
    </location>
</feature>
<dbReference type="AlphaFoldDB" id="A0A554MXK2"/>
<proteinExistence type="predicted"/>
<evidence type="ECO:0000256" key="1">
    <source>
        <dbReference type="SAM" id="MobiDB-lite"/>
    </source>
</evidence>
<dbReference type="OrthoDB" id="134269at2157"/>
<dbReference type="InParanoid" id="A0A554MXK2"/>
<dbReference type="PROSITE" id="PS51318">
    <property type="entry name" value="TAT"/>
    <property type="match status" value="1"/>
</dbReference>
<gene>
    <name evidence="2" type="ORF">DP107_14510</name>
</gene>
<sequence length="218" mass="23358">MFDRRDFLRAAGGAVLGAGLVSGTASAEYDRFENYSLVGTAPVPGINEVVARGNWAYATSQGSITTVNINDPTTPLVAGRAEGEDAEDTPDVDVAGDVAALAHNGGVRGISLFDVSDPANPSFESFYEDRDTVHNCYLKRAPDGSTTEPERLQVTDSGNVDLGERRRPGARTQGTYASDGGDTEFVYRVEAPESGDWTARILPKNTANFDYEIVREES</sequence>
<evidence type="ECO:0000313" key="3">
    <source>
        <dbReference type="Proteomes" id="UP000319894"/>
    </source>
</evidence>
<dbReference type="RefSeq" id="WP_144262862.1">
    <property type="nucleotide sequence ID" value="NZ_QMDX01000010.1"/>
</dbReference>
<comment type="caution">
    <text evidence="2">The sequence shown here is derived from an EMBL/GenBank/DDBJ whole genome shotgun (WGS) entry which is preliminary data.</text>
</comment>
<reference evidence="2 3" key="1">
    <citation type="submission" date="2018-06" db="EMBL/GenBank/DDBJ databases">
        <title>Natronomonas sp. F16-60 a new haloarchaeon isolated from a solar saltern of Isla Cristina, Huelva, Spain.</title>
        <authorList>
            <person name="Duran-Viseras A."/>
            <person name="Sanchez-Porro C."/>
            <person name="Ventosa A."/>
        </authorList>
    </citation>
    <scope>NUCLEOTIDE SEQUENCE [LARGE SCALE GENOMIC DNA]</scope>
    <source>
        <strain evidence="2 3">F16-60</strain>
    </source>
</reference>
<accession>A0A554MXK2</accession>
<organism evidence="2 3">
    <name type="scientific">Haloglomus irregulare</name>
    <dbReference type="NCBI Taxonomy" id="2234134"/>
    <lineage>
        <taxon>Archaea</taxon>
        <taxon>Methanobacteriati</taxon>
        <taxon>Methanobacteriota</taxon>
        <taxon>Stenosarchaea group</taxon>
        <taxon>Halobacteria</taxon>
        <taxon>Halobacteriales</taxon>
        <taxon>Natronomonadaceae</taxon>
        <taxon>Haloglomus</taxon>
    </lineage>
</organism>
<dbReference type="EMBL" id="QMDX01000010">
    <property type="protein sequence ID" value="TSD09854.1"/>
    <property type="molecule type" value="Genomic_DNA"/>
</dbReference>
<protein>
    <submittedName>
        <fullName evidence="2">Uncharacterized protein</fullName>
    </submittedName>
</protein>